<dbReference type="Pfam" id="PF13480">
    <property type="entry name" value="Acetyltransf_6"/>
    <property type="match status" value="1"/>
</dbReference>
<feature type="domain" description="BioF2-like acetyltransferase" evidence="1">
    <location>
        <begin position="159"/>
        <end position="281"/>
    </location>
</feature>
<sequence>MFEINRYSADEKCAWNGFIDLSKNGTFLFNRNYMDYHADRFHDFSLMFYCKGKLFAVLPANIRNGVLYSHQGLTYGGLVTNRSARAANICSLFKELNGYLKENGVRKVVYKALPWIYSKYMAEEDLYALTNVCHANIVSRDISSTIVLDNRLGFSELRRRGRNRARACGVVIESSDDVAAFWNILDNNLESKYGVAPVHSCAELELLMGRFPSNIKLYMAYLDGEALGGVIVYLCNNVVHTQYISASPEGKRMGALDLLFDTLIDSCSGSFKYFDFGRSTEHGGRYLNESLIFQKEGFGGRGVCYDTYEWTL</sequence>
<reference evidence="2" key="1">
    <citation type="submission" date="2020-08" db="EMBL/GenBank/DDBJ databases">
        <authorList>
            <person name="Cejkova D."/>
            <person name="Kubasova T."/>
            <person name="Jahodarova E."/>
            <person name="Rychlik I."/>
        </authorList>
    </citation>
    <scope>NUCLEOTIDE SEQUENCE</scope>
    <source>
        <strain evidence="2">An824</strain>
    </source>
</reference>
<evidence type="ECO:0000259" key="1">
    <source>
        <dbReference type="Pfam" id="PF13480"/>
    </source>
</evidence>
<dbReference type="InterPro" id="IPR038740">
    <property type="entry name" value="BioF2-like_GNAT_dom"/>
</dbReference>
<evidence type="ECO:0000313" key="2">
    <source>
        <dbReference type="EMBL" id="MBM6674097.1"/>
    </source>
</evidence>
<accession>A0A939B824</accession>
<dbReference type="RefSeq" id="WP_205105158.1">
    <property type="nucleotide sequence ID" value="NZ_JACJJG010000053.1"/>
</dbReference>
<reference evidence="2" key="2">
    <citation type="journal article" date="2021" name="Sci. Rep.">
        <title>The distribution of antibiotic resistance genes in chicken gut microbiota commensals.</title>
        <authorList>
            <person name="Juricova H."/>
            <person name="Matiasovicova J."/>
            <person name="Kubasova T."/>
            <person name="Cejkova D."/>
            <person name="Rychlik I."/>
        </authorList>
    </citation>
    <scope>NUCLEOTIDE SEQUENCE</scope>
    <source>
        <strain evidence="2">An824</strain>
    </source>
</reference>
<proteinExistence type="predicted"/>
<organism evidence="2 3">
    <name type="scientific">Marseilla massiliensis</name>
    <dbReference type="NCBI Taxonomy" id="1841864"/>
    <lineage>
        <taxon>Bacteria</taxon>
        <taxon>Pseudomonadati</taxon>
        <taxon>Bacteroidota</taxon>
        <taxon>Bacteroidia</taxon>
        <taxon>Bacteroidales</taxon>
        <taxon>Prevotellaceae</taxon>
        <taxon>Marseilla</taxon>
    </lineage>
</organism>
<comment type="caution">
    <text evidence="2">The sequence shown here is derived from an EMBL/GenBank/DDBJ whole genome shotgun (WGS) entry which is preliminary data.</text>
</comment>
<dbReference type="SUPFAM" id="SSF55729">
    <property type="entry name" value="Acyl-CoA N-acyltransferases (Nat)"/>
    <property type="match status" value="1"/>
</dbReference>
<dbReference type="InterPro" id="IPR016181">
    <property type="entry name" value="Acyl_CoA_acyltransferase"/>
</dbReference>
<dbReference type="EMBL" id="JACJJG010000053">
    <property type="protein sequence ID" value="MBM6674097.1"/>
    <property type="molecule type" value="Genomic_DNA"/>
</dbReference>
<protein>
    <submittedName>
        <fullName evidence="2">GNAT family N-acetyltransferase</fullName>
    </submittedName>
</protein>
<dbReference type="Proteomes" id="UP000706891">
    <property type="component" value="Unassembled WGS sequence"/>
</dbReference>
<dbReference type="Gene3D" id="3.40.630.30">
    <property type="match status" value="1"/>
</dbReference>
<dbReference type="AlphaFoldDB" id="A0A939B824"/>
<keyword evidence="3" id="KW-1185">Reference proteome</keyword>
<evidence type="ECO:0000313" key="3">
    <source>
        <dbReference type="Proteomes" id="UP000706891"/>
    </source>
</evidence>
<gene>
    <name evidence="2" type="ORF">H6A34_09435</name>
</gene>
<name>A0A939B824_9BACT</name>